<evidence type="ECO:0000313" key="2">
    <source>
        <dbReference type="EMBL" id="CDJ36360.1"/>
    </source>
</evidence>
<reference evidence="2" key="1">
    <citation type="submission" date="2013-10" db="EMBL/GenBank/DDBJ databases">
        <title>Genomic analysis of the causative agents of coccidiosis in chickens.</title>
        <authorList>
            <person name="Reid A.J."/>
            <person name="Blake D."/>
            <person name="Billington K."/>
            <person name="Browne H."/>
            <person name="Dunn M."/>
            <person name="Hung S."/>
            <person name="Kawahara F."/>
            <person name="Miranda-Saavedra D."/>
            <person name="Mourier T."/>
            <person name="Nagra H."/>
            <person name="Otto T.D."/>
            <person name="Rawlings N."/>
            <person name="Sanchez A."/>
            <person name="Sanders M."/>
            <person name="Subramaniam C."/>
            <person name="Tay Y."/>
            <person name="Dear P."/>
            <person name="Doerig C."/>
            <person name="Gruber A."/>
            <person name="Parkinson J."/>
            <person name="Shirley M."/>
            <person name="Wan K.L."/>
            <person name="Berriman M."/>
            <person name="Tomley F."/>
            <person name="Pain A."/>
        </authorList>
    </citation>
    <scope>NUCLEOTIDE SEQUENCE [LARGE SCALE GENOMIC DNA]</scope>
    <source>
        <strain evidence="2">Houghton</strain>
    </source>
</reference>
<dbReference type="InterPro" id="IPR056924">
    <property type="entry name" value="SH3_Tf2-1"/>
</dbReference>
<dbReference type="Proteomes" id="UP000030744">
    <property type="component" value="Unassembled WGS sequence"/>
</dbReference>
<dbReference type="OrthoDB" id="167591at2759"/>
<name>U6KED7_9EIME</name>
<feature type="domain" description="Tf2-1-like SH3-like" evidence="1">
    <location>
        <begin position="103"/>
        <end position="165"/>
    </location>
</feature>
<accession>U6KED7</accession>
<dbReference type="VEuPathDB" id="ToxoDB:EMH_0080840"/>
<reference evidence="2" key="2">
    <citation type="submission" date="2013-10" db="EMBL/GenBank/DDBJ databases">
        <authorList>
            <person name="Aslett M."/>
        </authorList>
    </citation>
    <scope>NUCLEOTIDE SEQUENCE [LARGE SCALE GENOMIC DNA]</scope>
    <source>
        <strain evidence="2">Houghton</strain>
    </source>
</reference>
<dbReference type="RefSeq" id="XP_037878649.1">
    <property type="nucleotide sequence ID" value="XM_038022795.1"/>
</dbReference>
<dbReference type="GeneID" id="60404344"/>
<dbReference type="Pfam" id="PF24626">
    <property type="entry name" value="SH3_Tf2-1"/>
    <property type="match status" value="1"/>
</dbReference>
<gene>
    <name evidence="2" type="ORF">EMH_0080840</name>
</gene>
<keyword evidence="3" id="KW-1185">Reference proteome</keyword>
<organism evidence="2 3">
    <name type="scientific">Eimeria mitis</name>
    <dbReference type="NCBI Taxonomy" id="44415"/>
    <lineage>
        <taxon>Eukaryota</taxon>
        <taxon>Sar</taxon>
        <taxon>Alveolata</taxon>
        <taxon>Apicomplexa</taxon>
        <taxon>Conoidasida</taxon>
        <taxon>Coccidia</taxon>
        <taxon>Eucoccidiorida</taxon>
        <taxon>Eimeriorina</taxon>
        <taxon>Eimeriidae</taxon>
        <taxon>Eimeria</taxon>
    </lineage>
</organism>
<protein>
    <recommendedName>
        <fullName evidence="1">Tf2-1-like SH3-like domain-containing protein</fullName>
    </recommendedName>
</protein>
<proteinExistence type="predicted"/>
<evidence type="ECO:0000313" key="3">
    <source>
        <dbReference type="Proteomes" id="UP000030744"/>
    </source>
</evidence>
<dbReference type="EMBL" id="HG735840">
    <property type="protein sequence ID" value="CDJ36360.1"/>
    <property type="molecule type" value="Genomic_DNA"/>
</dbReference>
<evidence type="ECO:0000259" key="1">
    <source>
        <dbReference type="Pfam" id="PF24626"/>
    </source>
</evidence>
<sequence>MRLQHYSAFVYSLLPGVPGLHRNSTRRSASRPRCWKPAPIDCGFLLRHTACSLDLAVGNQPRSTAASYFGTQLVAARECMRKAQEHQARNYDKRRSAVSSNPGDLVLVDSHALCSAQGEQPQKFATRWVGPFAVGSRINAFAYIIDIPPTWRCHHTINLGFLKQFSESLRFPRTLERKPQQRPRERPRLEDTEILEAHINVRRGHRKREYYVKWPGTCDPERVSEDRLREAILPQQLSALVDLAATTPSVCMQAGRGSG</sequence>
<dbReference type="AlphaFoldDB" id="U6KED7"/>